<dbReference type="PANTHER" id="PTHR12694:SF15">
    <property type="entry name" value="TFIIA-L3"/>
    <property type="match status" value="1"/>
</dbReference>
<dbReference type="RefSeq" id="XP_010483523.1">
    <property type="nucleotide sequence ID" value="XM_010485221.2"/>
</dbReference>
<comment type="subcellular location">
    <subcellularLocation>
        <location evidence="1">Nucleus</location>
    </subcellularLocation>
</comment>
<dbReference type="Proteomes" id="UP000694864">
    <property type="component" value="Chromosome 18"/>
</dbReference>
<dbReference type="GeneID" id="104762017"/>
<evidence type="ECO:0000256" key="1">
    <source>
        <dbReference type="ARBA" id="ARBA00004123"/>
    </source>
</evidence>
<proteinExistence type="inferred from homology"/>
<evidence type="ECO:0000256" key="2">
    <source>
        <dbReference type="ARBA" id="ARBA00010059"/>
    </source>
</evidence>
<dbReference type="PANTHER" id="PTHR12694">
    <property type="entry name" value="TRANSCRIPTION INITIATION FACTOR IIA SUBUNIT 1"/>
    <property type="match status" value="1"/>
</dbReference>
<reference evidence="5" key="1">
    <citation type="journal article" date="2014" name="Nat. Commun.">
        <title>The emerging biofuel crop Camelina sativa retains a highly undifferentiated hexaploid genome structure.</title>
        <authorList>
            <person name="Kagale S."/>
            <person name="Koh C."/>
            <person name="Nixon J."/>
            <person name="Bollina V."/>
            <person name="Clarke W.E."/>
            <person name="Tuteja R."/>
            <person name="Spillane C."/>
            <person name="Robinson S.J."/>
            <person name="Links M.G."/>
            <person name="Clarke C."/>
            <person name="Higgins E.E."/>
            <person name="Huebert T."/>
            <person name="Sharpe A.G."/>
            <person name="Parkin I.A."/>
        </authorList>
    </citation>
    <scope>NUCLEOTIDE SEQUENCE [LARGE SCALE GENOMIC DNA]</scope>
    <source>
        <strain evidence="5">cv. DH55</strain>
    </source>
</reference>
<evidence type="ECO:0000313" key="5">
    <source>
        <dbReference type="Proteomes" id="UP000694864"/>
    </source>
</evidence>
<name>A0ABM0XBK3_CAMSA</name>
<reference evidence="6" key="2">
    <citation type="submission" date="2025-08" db="UniProtKB">
        <authorList>
            <consortium name="RefSeq"/>
        </authorList>
    </citation>
    <scope>IDENTIFICATION</scope>
    <source>
        <tissue evidence="6">Leaf</tissue>
    </source>
</reference>
<dbReference type="SUPFAM" id="SSF50784">
    <property type="entry name" value="Transcription factor IIA (TFIIA), beta-barrel domain"/>
    <property type="match status" value="1"/>
</dbReference>
<keyword evidence="5" id="KW-1185">Reference proteome</keyword>
<protein>
    <submittedName>
        <fullName evidence="6">Uncharacterized protein LOC104762017 isoform X1</fullName>
    </submittedName>
</protein>
<gene>
    <name evidence="6" type="primary">LOC104762017</name>
</gene>
<sequence length="202" mass="22740">MVLSTSNSSTTHEYVNDDVMSKTRYDLVYCGELNESVLSQIQSKWKTKLIQAGVISGTTMETCSASIPQPVTPEPNPLLPENAQFLESSPSMSLVNVMMSPKRECDGFYDIPQQDGARDLVTDPNTYAPYDVDENEELLNEDDDEEDAIDEDDINSIPHLVMCQFDKVRRCKNRWECKFNAGVMQINGKNVLFSEATGDFNF</sequence>
<dbReference type="SMART" id="SM01371">
    <property type="entry name" value="TFIIA"/>
    <property type="match status" value="1"/>
</dbReference>
<dbReference type="Gene3D" id="2.30.18.10">
    <property type="entry name" value="Transcription factor IIA (TFIIA), beta-barrel domain"/>
    <property type="match status" value="1"/>
</dbReference>
<dbReference type="InterPro" id="IPR009088">
    <property type="entry name" value="TFIIA_b-brl"/>
</dbReference>
<evidence type="ECO:0000256" key="4">
    <source>
        <dbReference type="ARBA" id="ARBA00023242"/>
    </source>
</evidence>
<evidence type="ECO:0000256" key="3">
    <source>
        <dbReference type="ARBA" id="ARBA00023163"/>
    </source>
</evidence>
<keyword evidence="4" id="KW-0539">Nucleus</keyword>
<evidence type="ECO:0000313" key="6">
    <source>
        <dbReference type="RefSeq" id="XP_010483523.1"/>
    </source>
</evidence>
<dbReference type="Pfam" id="PF03153">
    <property type="entry name" value="TFIIA"/>
    <property type="match status" value="1"/>
</dbReference>
<dbReference type="Gene3D" id="1.10.287.100">
    <property type="match status" value="1"/>
</dbReference>
<comment type="similarity">
    <text evidence="2">Belongs to the TFIIA subunit 1 family.</text>
</comment>
<keyword evidence="3" id="KW-0804">Transcription</keyword>
<organism evidence="5 6">
    <name type="scientific">Camelina sativa</name>
    <name type="common">False flax</name>
    <name type="synonym">Myagrum sativum</name>
    <dbReference type="NCBI Taxonomy" id="90675"/>
    <lineage>
        <taxon>Eukaryota</taxon>
        <taxon>Viridiplantae</taxon>
        <taxon>Streptophyta</taxon>
        <taxon>Embryophyta</taxon>
        <taxon>Tracheophyta</taxon>
        <taxon>Spermatophyta</taxon>
        <taxon>Magnoliopsida</taxon>
        <taxon>eudicotyledons</taxon>
        <taxon>Gunneridae</taxon>
        <taxon>Pentapetalae</taxon>
        <taxon>rosids</taxon>
        <taxon>malvids</taxon>
        <taxon>Brassicales</taxon>
        <taxon>Brassicaceae</taxon>
        <taxon>Camelineae</taxon>
        <taxon>Camelina</taxon>
    </lineage>
</organism>
<dbReference type="InterPro" id="IPR004855">
    <property type="entry name" value="TFIIA_asu/bsu"/>
</dbReference>
<accession>A0ABM0XBK3</accession>